<comment type="caution">
    <text evidence="1">The sequence shown here is derived from an EMBL/GenBank/DDBJ whole genome shotgun (WGS) entry which is preliminary data.</text>
</comment>
<organism evidence="1 2">
    <name type="scientific">Puccinia striiformis</name>
    <dbReference type="NCBI Taxonomy" id="27350"/>
    <lineage>
        <taxon>Eukaryota</taxon>
        <taxon>Fungi</taxon>
        <taxon>Dikarya</taxon>
        <taxon>Basidiomycota</taxon>
        <taxon>Pucciniomycotina</taxon>
        <taxon>Pucciniomycetes</taxon>
        <taxon>Pucciniales</taxon>
        <taxon>Pucciniaceae</taxon>
        <taxon>Puccinia</taxon>
    </lineage>
</organism>
<dbReference type="AlphaFoldDB" id="A0A2S4VRL0"/>
<dbReference type="VEuPathDB" id="FungiDB:PSHT_08186"/>
<reference evidence="1 2" key="1">
    <citation type="submission" date="2017-12" db="EMBL/GenBank/DDBJ databases">
        <title>Gene loss provides genomic basis for host adaptation in cereal stripe rust fungi.</title>
        <authorList>
            <person name="Xia C."/>
        </authorList>
    </citation>
    <scope>NUCLEOTIDE SEQUENCE [LARGE SCALE GENOMIC DNA]</scope>
    <source>
        <strain evidence="1 2">93TX-2</strain>
    </source>
</reference>
<dbReference type="EMBL" id="PKSM01000106">
    <property type="protein sequence ID" value="POW12098.1"/>
    <property type="molecule type" value="Genomic_DNA"/>
</dbReference>
<reference evidence="2" key="2">
    <citation type="journal article" date="2018" name="BMC Genomics">
        <title>Genomic insights into host adaptation between the wheat stripe rust pathogen (Puccinia striiformis f. sp. tritici) and the barley stripe rust pathogen (Puccinia striiformis f. sp. hordei).</title>
        <authorList>
            <person name="Xia C."/>
            <person name="Wang M."/>
            <person name="Yin C."/>
            <person name="Cornejo O.E."/>
            <person name="Hulbert S.H."/>
            <person name="Chen X."/>
        </authorList>
    </citation>
    <scope>NUCLEOTIDE SEQUENCE [LARGE SCALE GENOMIC DNA]</scope>
    <source>
        <strain evidence="2">93TX-2</strain>
    </source>
</reference>
<reference evidence="2" key="3">
    <citation type="journal article" date="2018" name="Mol. Plant Microbe Interact.">
        <title>Genome sequence resources for the wheat stripe rust pathogen (Puccinia striiformis f. sp. tritici) and the barley stripe rust pathogen (Puccinia striiformis f. sp. hordei).</title>
        <authorList>
            <person name="Xia C."/>
            <person name="Wang M."/>
            <person name="Yin C."/>
            <person name="Cornejo O.E."/>
            <person name="Hulbert S.H."/>
            <person name="Chen X."/>
        </authorList>
    </citation>
    <scope>NUCLEOTIDE SEQUENCE [LARGE SCALE GENOMIC DNA]</scope>
    <source>
        <strain evidence="2">93TX-2</strain>
    </source>
</reference>
<dbReference type="OrthoDB" id="10590798at2759"/>
<keyword evidence="2" id="KW-1185">Reference proteome</keyword>
<name>A0A2S4VRL0_9BASI</name>
<accession>A0A2S4VRL0</accession>
<protein>
    <submittedName>
        <fullName evidence="1">Uncharacterized protein</fullName>
    </submittedName>
</protein>
<proteinExistence type="predicted"/>
<gene>
    <name evidence="1" type="ORF">PSHT_08186</name>
</gene>
<evidence type="ECO:0000313" key="1">
    <source>
        <dbReference type="EMBL" id="POW12098.1"/>
    </source>
</evidence>
<sequence>MELSSNIKCCSETKDGSNKVLKRDPFLGDNIHKSSNTKGQQFVKRYTLEHRRKSSNASSSAGPLINVPLNLPINSYAPEYLATLSELHIKILNPKPAINFPKLLLLTKVSFQ</sequence>
<evidence type="ECO:0000313" key="2">
    <source>
        <dbReference type="Proteomes" id="UP000238274"/>
    </source>
</evidence>
<dbReference type="Proteomes" id="UP000238274">
    <property type="component" value="Unassembled WGS sequence"/>
</dbReference>